<feature type="transmembrane region" description="Helical" evidence="3">
    <location>
        <begin position="364"/>
        <end position="386"/>
    </location>
</feature>
<feature type="domain" description="LamG-like jellyroll fold" evidence="4">
    <location>
        <begin position="1"/>
        <end position="131"/>
    </location>
</feature>
<reference evidence="5" key="1">
    <citation type="journal article" date="2015" name="Nature">
        <title>Complex archaea that bridge the gap between prokaryotes and eukaryotes.</title>
        <authorList>
            <person name="Spang A."/>
            <person name="Saw J.H."/>
            <person name="Jorgensen S.L."/>
            <person name="Zaremba-Niedzwiedzka K."/>
            <person name="Martijn J."/>
            <person name="Lind A.E."/>
            <person name="van Eijk R."/>
            <person name="Schleper C."/>
            <person name="Guy L."/>
            <person name="Ettema T.J."/>
        </authorList>
    </citation>
    <scope>NUCLEOTIDE SEQUENCE</scope>
</reference>
<feature type="non-terminal residue" evidence="5">
    <location>
        <position position="1"/>
    </location>
</feature>
<evidence type="ECO:0000313" key="5">
    <source>
        <dbReference type="EMBL" id="KKL68394.1"/>
    </source>
</evidence>
<keyword evidence="2" id="KW-1015">Disulfide bond</keyword>
<comment type="caution">
    <text evidence="5">The sequence shown here is derived from an EMBL/GenBank/DDBJ whole genome shotgun (WGS) entry which is preliminary data.</text>
</comment>
<dbReference type="SMART" id="SM00560">
    <property type="entry name" value="LamGL"/>
    <property type="match status" value="1"/>
</dbReference>
<keyword evidence="3" id="KW-0812">Transmembrane</keyword>
<name>A0A0F9E327_9ZZZZ</name>
<dbReference type="AlphaFoldDB" id="A0A0F9E327"/>
<keyword evidence="3" id="KW-0472">Membrane</keyword>
<dbReference type="SUPFAM" id="SSF49899">
    <property type="entry name" value="Concanavalin A-like lectins/glucanases"/>
    <property type="match status" value="1"/>
</dbReference>
<gene>
    <name evidence="5" type="ORF">LCGC14_2125420</name>
</gene>
<proteinExistence type="predicted"/>
<dbReference type="InterPro" id="IPR006558">
    <property type="entry name" value="LamG-like"/>
</dbReference>
<dbReference type="InterPro" id="IPR013320">
    <property type="entry name" value="ConA-like_dom_sf"/>
</dbReference>
<dbReference type="EMBL" id="LAZR01026542">
    <property type="protein sequence ID" value="KKL68394.1"/>
    <property type="molecule type" value="Genomic_DNA"/>
</dbReference>
<keyword evidence="3" id="KW-1133">Transmembrane helix</keyword>
<accession>A0A0F9E327</accession>
<organism evidence="5">
    <name type="scientific">marine sediment metagenome</name>
    <dbReference type="NCBI Taxonomy" id="412755"/>
    <lineage>
        <taxon>unclassified sequences</taxon>
        <taxon>metagenomes</taxon>
        <taxon>ecological metagenomes</taxon>
    </lineage>
</organism>
<sequence>FKSDSNSAVQSVVAVASSSDAVPMVRLLLRGDLAGDPIEAIWRGDGGTQVMATSTTGYTVGKWHFAVAVFRGSNERTIWLDGINESINTDTSESISVNQMSIGATDRTNPVEEFSGQVDEVMVFNRTLSATEITNLYNRGLQIIEQSVNLDVYLNSQRVNENSMLEATFNEEINVSTRAMSNIDRKYLSGGVITLIIGDYQKNLTEYDNYWFNTSIIGSQEILSFGNNYIYLKFQHQNQNYRTETFGFQFLIKQIEIDVETINFSDSVDVLVGETVEIQIKLIDHISNEFIENASVSYDWEFGIGTFTEIHPGTYQIYINLQENIRGNYRINLIITPEDTVYKTSQYSFILAIGVEERNNSPNYLLIIIILSILILVISILGILSLRSYVLLPRRRKIESELLSKTQKFKDLDNIQAIVLIHKQSGVPIYSKSFLTLEKHQNQLFAGFIQAITTVGEQFSKTLSDSKKEESLTQSSGVVKIQELDFKYFYCLIADKESIRLVFILKEKSSDRLKAQLAHLVNTLSLELSNELETWDGSLDEYEVLIPQMIKNYFQLYYKEPFRLSDKYFKFKMKKEKTFSRMENRALDVIQSYKVIQSTQSISKRKKIFFYLNTILDLVGSQNKDLVIEAIESLIEKKVIAPI</sequence>
<evidence type="ECO:0000256" key="1">
    <source>
        <dbReference type="ARBA" id="ARBA00022729"/>
    </source>
</evidence>
<evidence type="ECO:0000256" key="3">
    <source>
        <dbReference type="SAM" id="Phobius"/>
    </source>
</evidence>
<protein>
    <recommendedName>
        <fullName evidence="4">LamG-like jellyroll fold domain-containing protein</fullName>
    </recommendedName>
</protein>
<keyword evidence="1" id="KW-0732">Signal</keyword>
<evidence type="ECO:0000259" key="4">
    <source>
        <dbReference type="SMART" id="SM00560"/>
    </source>
</evidence>
<dbReference type="Gene3D" id="2.60.120.200">
    <property type="match status" value="1"/>
</dbReference>
<dbReference type="Pfam" id="PF13385">
    <property type="entry name" value="Laminin_G_3"/>
    <property type="match status" value="1"/>
</dbReference>
<evidence type="ECO:0000256" key="2">
    <source>
        <dbReference type="ARBA" id="ARBA00023157"/>
    </source>
</evidence>